<keyword evidence="3" id="KW-1185">Reference proteome</keyword>
<dbReference type="Proteomes" id="UP000254640">
    <property type="component" value="Unassembled WGS sequence"/>
</dbReference>
<evidence type="ECO:0000259" key="1">
    <source>
        <dbReference type="Pfam" id="PF22818"/>
    </source>
</evidence>
<organism evidence="2 3">
    <name type="scientific">Enterobacter agglomerans</name>
    <name type="common">Erwinia herbicola</name>
    <name type="synonym">Pantoea agglomerans</name>
    <dbReference type="NCBI Taxonomy" id="549"/>
    <lineage>
        <taxon>Bacteria</taxon>
        <taxon>Pseudomonadati</taxon>
        <taxon>Pseudomonadota</taxon>
        <taxon>Gammaproteobacteria</taxon>
        <taxon>Enterobacterales</taxon>
        <taxon>Erwiniaceae</taxon>
        <taxon>Pantoea</taxon>
        <taxon>Pantoea agglomerans group</taxon>
    </lineage>
</organism>
<accession>A0A379AHY7</accession>
<dbReference type="STRING" id="549.BEE12_13955"/>
<dbReference type="Gene3D" id="3.10.129.10">
    <property type="entry name" value="Hotdog Thioesterase"/>
    <property type="match status" value="1"/>
</dbReference>
<feature type="domain" description="ApeI dehydratase-like" evidence="1">
    <location>
        <begin position="3"/>
        <end position="80"/>
    </location>
</feature>
<dbReference type="SUPFAM" id="SSF54637">
    <property type="entry name" value="Thioesterase/thiol ester dehydrase-isomerase"/>
    <property type="match status" value="1"/>
</dbReference>
<evidence type="ECO:0000313" key="3">
    <source>
        <dbReference type="Proteomes" id="UP000254640"/>
    </source>
</evidence>
<dbReference type="AlphaFoldDB" id="A0A379AHY7"/>
<protein>
    <recommendedName>
        <fullName evidence="1">ApeI dehydratase-like domain-containing protein</fullName>
    </recommendedName>
</protein>
<gene>
    <name evidence="2" type="ORF">NCTC9381_03360</name>
</gene>
<dbReference type="EMBL" id="UGSO01000001">
    <property type="protein sequence ID" value="SUB17437.1"/>
    <property type="molecule type" value="Genomic_DNA"/>
</dbReference>
<dbReference type="Pfam" id="PF22818">
    <property type="entry name" value="ApeI-like"/>
    <property type="match status" value="1"/>
</dbReference>
<dbReference type="InterPro" id="IPR054545">
    <property type="entry name" value="ApeI-like"/>
</dbReference>
<reference evidence="2 3" key="1">
    <citation type="submission" date="2018-06" db="EMBL/GenBank/DDBJ databases">
        <authorList>
            <consortium name="Pathogen Informatics"/>
            <person name="Doyle S."/>
        </authorList>
    </citation>
    <scope>NUCLEOTIDE SEQUENCE [LARGE SCALE GENOMIC DNA]</scope>
    <source>
        <strain evidence="2 3">NCTC9381</strain>
    </source>
</reference>
<evidence type="ECO:0000313" key="2">
    <source>
        <dbReference type="EMBL" id="SUB17437.1"/>
    </source>
</evidence>
<sequence length="128" mass="14477">MPDSSGFRATFRIWPILPGVAQLDWVMHYGVSLLAPGKQFAAVDNIKFQQPVLPDSLLQLHLDWDAEKSRLEFPLQPAEERRRADRQQREDRAVLSAPFSPCVVIPCYNHGRDDGVSAGTGWHPLICR</sequence>
<dbReference type="InterPro" id="IPR029069">
    <property type="entry name" value="HotDog_dom_sf"/>
</dbReference>
<proteinExistence type="predicted"/>
<name>A0A379AHY7_ENTAG</name>